<evidence type="ECO:0000256" key="3">
    <source>
        <dbReference type="ARBA" id="ARBA00022741"/>
    </source>
</evidence>
<sequence length="266" mass="29955">MEQPIHRITICSDSLGGTAEAVVEAVIHQFEHQAVEIKRYGNVRHEDELKALMEDAAKYRGFVAYTLVQPELREMIREESMRLNLRIVDVMGPMLEAFIDTFNDAPSQRLGMLHQLNDRYFDRMEAIEFTVECDSGRNLKSLPQADLVLVGISRTSKTPLAMLLAHRGKKVFNYAPVPEIAPPPELLALRPERIIGLTMSAEVMLGIRTERLKALGLPLGSQYATLARIQEELTYTEALFKQLQCPVIDITEKAIEETAGIIMGHI</sequence>
<comment type="caution">
    <text evidence="5">The sequence shown here is derived from an EMBL/GenBank/DDBJ whole genome shotgun (WGS) entry which is preliminary data.</text>
</comment>
<evidence type="ECO:0000313" key="5">
    <source>
        <dbReference type="EMBL" id="MBP1906186.1"/>
    </source>
</evidence>
<keyword evidence="2" id="KW-0808">Transferase</keyword>
<evidence type="ECO:0000256" key="1">
    <source>
        <dbReference type="ARBA" id="ARBA00022527"/>
    </source>
</evidence>
<keyword evidence="1" id="KW-0723">Serine/threonine-protein kinase</keyword>
<evidence type="ECO:0000313" key="6">
    <source>
        <dbReference type="Proteomes" id="UP001519272"/>
    </source>
</evidence>
<organism evidence="5 6">
    <name type="scientific">Paenibacillus turicensis</name>
    <dbReference type="NCBI Taxonomy" id="160487"/>
    <lineage>
        <taxon>Bacteria</taxon>
        <taxon>Bacillati</taxon>
        <taxon>Bacillota</taxon>
        <taxon>Bacilli</taxon>
        <taxon>Bacillales</taxon>
        <taxon>Paenibacillaceae</taxon>
        <taxon>Paenibacillus</taxon>
    </lineage>
</organism>
<keyword evidence="3" id="KW-0547">Nucleotide-binding</keyword>
<reference evidence="5 6" key="1">
    <citation type="submission" date="2021-03" db="EMBL/GenBank/DDBJ databases">
        <title>Genomic Encyclopedia of Type Strains, Phase IV (KMG-IV): sequencing the most valuable type-strain genomes for metagenomic binning, comparative biology and taxonomic classification.</title>
        <authorList>
            <person name="Goeker M."/>
        </authorList>
    </citation>
    <scope>NUCLEOTIDE SEQUENCE [LARGE SCALE GENOMIC DNA]</scope>
    <source>
        <strain evidence="5 6">DSM 14349</strain>
    </source>
</reference>
<dbReference type="NCBIfam" id="NF003742">
    <property type="entry name" value="PRK05339.1"/>
    <property type="match status" value="1"/>
</dbReference>
<dbReference type="RefSeq" id="WP_210089789.1">
    <property type="nucleotide sequence ID" value="NZ_JAGGKG010000013.1"/>
</dbReference>
<dbReference type="PANTHER" id="PTHR31756">
    <property type="entry name" value="PYRUVATE, PHOSPHATE DIKINASE REGULATORY PROTEIN 1, CHLOROPLASTIC"/>
    <property type="match status" value="1"/>
</dbReference>
<keyword evidence="6" id="KW-1185">Reference proteome</keyword>
<dbReference type="EMBL" id="JAGGKG010000013">
    <property type="protein sequence ID" value="MBP1906186.1"/>
    <property type="molecule type" value="Genomic_DNA"/>
</dbReference>
<proteinExistence type="predicted"/>
<evidence type="ECO:0000256" key="4">
    <source>
        <dbReference type="ARBA" id="ARBA00022777"/>
    </source>
</evidence>
<dbReference type="Proteomes" id="UP001519272">
    <property type="component" value="Unassembled WGS sequence"/>
</dbReference>
<dbReference type="InterPro" id="IPR005177">
    <property type="entry name" value="Kinase-pyrophosphorylase"/>
</dbReference>
<dbReference type="Pfam" id="PF03618">
    <property type="entry name" value="Kinase-PPPase"/>
    <property type="match status" value="1"/>
</dbReference>
<evidence type="ECO:0000256" key="2">
    <source>
        <dbReference type="ARBA" id="ARBA00022679"/>
    </source>
</evidence>
<dbReference type="PANTHER" id="PTHR31756:SF3">
    <property type="entry name" value="PYRUVATE, PHOSPHATE DIKINASE REGULATORY PROTEIN 1, CHLOROPLASTIC"/>
    <property type="match status" value="1"/>
</dbReference>
<gene>
    <name evidence="5" type="ORF">J2Z32_002835</name>
</gene>
<name>A0ABS4FUC8_9BACL</name>
<keyword evidence="4" id="KW-0418">Kinase</keyword>
<accession>A0ABS4FUC8</accession>
<protein>
    <submittedName>
        <fullName evidence="5">Regulator of PEP synthase PpsR (Kinase-PPPase family)</fullName>
    </submittedName>
</protein>